<evidence type="ECO:0000313" key="2">
    <source>
        <dbReference type="EMBL" id="QDO83405.1"/>
    </source>
</evidence>
<evidence type="ECO:0000256" key="1">
    <source>
        <dbReference type="SAM" id="SignalP"/>
    </source>
</evidence>
<sequence>MKKSLIALLVLCTVFTFTAQAKLFQHTDQIAEIQFNGSSYELGKHVGEVAKDQILDSIDRFDSTLGMMLDGLNVISISKSFEAKDVFNRLKVASPEAAAYIKGLSESLNRTPELLLSVAMSDEAILESQMNGGMGFLQTETEPAYNPAAPAKCTVAAQDQKNGYAMGAANFDYMAANYTGLIVLKHTGLDGKTSVIQTWAGLIPFGGIAKGGQMMLMTTNATEGTAREKAGGEIIGDGVTPSFYLSWDAYNIEKTADLIDIFKANDKYSAYFSYTVADGSGKVLSLENGYPAEVHYSYGNAKAHTNHSLYVDYDFVDEAFAANSLKRQKAADSFLGANDKFTVEQAQDFLGSDKVWKGRGDLMGTVTSTVFSVTPTKTTMIIQTDSVGAGKGSVIIDNTPVPAS</sequence>
<dbReference type="RefSeq" id="WP_144045782.1">
    <property type="nucleotide sequence ID" value="NZ_CP041614.1"/>
</dbReference>
<evidence type="ECO:0000313" key="3">
    <source>
        <dbReference type="Proteomes" id="UP000315947"/>
    </source>
</evidence>
<feature type="signal peptide" evidence="1">
    <location>
        <begin position="1"/>
        <end position="21"/>
    </location>
</feature>
<keyword evidence="3" id="KW-1185">Reference proteome</keyword>
<keyword evidence="1" id="KW-0732">Signal</keyword>
<dbReference type="Gene3D" id="3.60.60.10">
    <property type="entry name" value="Penicillin V Acylase, Chain A"/>
    <property type="match status" value="1"/>
</dbReference>
<accession>A0ABX5WWD9</accession>
<feature type="chain" id="PRO_5045580059" evidence="1">
    <location>
        <begin position="22"/>
        <end position="404"/>
    </location>
</feature>
<dbReference type="InterPro" id="IPR047794">
    <property type="entry name" value="C45_proenzyme-like"/>
</dbReference>
<dbReference type="NCBIfam" id="NF040521">
    <property type="entry name" value="C45_proenzyme"/>
    <property type="match status" value="1"/>
</dbReference>
<dbReference type="EMBL" id="CP041614">
    <property type="protein sequence ID" value="QDO83405.1"/>
    <property type="molecule type" value="Genomic_DNA"/>
</dbReference>
<gene>
    <name evidence="2" type="ORF">FM037_09415</name>
</gene>
<organism evidence="2 3">
    <name type="scientific">Shewanella psychropiezotolerans</name>
    <dbReference type="NCBI Taxonomy" id="2593655"/>
    <lineage>
        <taxon>Bacteria</taxon>
        <taxon>Pseudomonadati</taxon>
        <taxon>Pseudomonadota</taxon>
        <taxon>Gammaproteobacteria</taxon>
        <taxon>Alteromonadales</taxon>
        <taxon>Shewanellaceae</taxon>
        <taxon>Shewanella</taxon>
    </lineage>
</organism>
<name>A0ABX5WWD9_9GAMM</name>
<protein>
    <submittedName>
        <fullName evidence="2">Uncharacterized protein</fullName>
    </submittedName>
</protein>
<reference evidence="2 3" key="1">
    <citation type="submission" date="2019-07" db="EMBL/GenBank/DDBJ databases">
        <title>Shewanella sp. YLB-06 whole genomic sequence.</title>
        <authorList>
            <person name="Yu L."/>
        </authorList>
    </citation>
    <scope>NUCLEOTIDE SEQUENCE [LARGE SCALE GENOMIC DNA]</scope>
    <source>
        <strain evidence="2 3">YLB-06</strain>
    </source>
</reference>
<proteinExistence type="predicted"/>
<dbReference type="Proteomes" id="UP000315947">
    <property type="component" value="Chromosome"/>
</dbReference>